<dbReference type="EMBL" id="LS483412">
    <property type="protein sequence ID" value="SQG89451.1"/>
    <property type="molecule type" value="Genomic_DNA"/>
</dbReference>
<proteinExistence type="predicted"/>
<dbReference type="Proteomes" id="UP000249566">
    <property type="component" value="Chromosome 1"/>
</dbReference>
<name>A0AAX2IUB8_LEGPN</name>
<protein>
    <submittedName>
        <fullName evidence="1">Na/H transporter</fullName>
    </submittedName>
</protein>
<organism evidence="1 2">
    <name type="scientific">Legionella pneumophila subsp. pascullei</name>
    <dbReference type="NCBI Taxonomy" id="91890"/>
    <lineage>
        <taxon>Bacteria</taxon>
        <taxon>Pseudomonadati</taxon>
        <taxon>Pseudomonadota</taxon>
        <taxon>Gammaproteobacteria</taxon>
        <taxon>Legionellales</taxon>
        <taxon>Legionellaceae</taxon>
        <taxon>Legionella</taxon>
    </lineage>
</organism>
<reference evidence="1 2" key="1">
    <citation type="submission" date="2018-06" db="EMBL/GenBank/DDBJ databases">
        <authorList>
            <consortium name="Pathogen Informatics"/>
            <person name="Doyle S."/>
        </authorList>
    </citation>
    <scope>NUCLEOTIDE SEQUENCE [LARGE SCALE GENOMIC DNA]</scope>
    <source>
        <strain evidence="1 2">NCTC12272</strain>
    </source>
</reference>
<evidence type="ECO:0000313" key="1">
    <source>
        <dbReference type="EMBL" id="SQG89451.1"/>
    </source>
</evidence>
<sequence length="51" mass="5608">MPIMLKTVKSTRQDNTLAFACAVILLVILTHNLKLFPVLATLTFGLVSRHG</sequence>
<dbReference type="AlphaFoldDB" id="A0AAX2IUB8"/>
<accession>A0AAX2IUB8</accession>
<gene>
    <name evidence="1" type="ORF">NCTC12272_00634</name>
</gene>
<evidence type="ECO:0000313" key="2">
    <source>
        <dbReference type="Proteomes" id="UP000249566"/>
    </source>
</evidence>